<reference evidence="3" key="1">
    <citation type="submission" date="2013-12" db="EMBL/GenBank/DDBJ databases">
        <authorList>
            <person name="Genoscope - CEA"/>
        </authorList>
    </citation>
    <scope>NUCLEOTIDE SEQUENCE</scope>
    <source>
        <strain evidence="3">CBS 1993</strain>
    </source>
</reference>
<evidence type="ECO:0000259" key="2">
    <source>
        <dbReference type="PROSITE" id="PS50086"/>
    </source>
</evidence>
<evidence type="ECO:0000313" key="4">
    <source>
        <dbReference type="Proteomes" id="UP000019384"/>
    </source>
</evidence>
<evidence type="ECO:0000313" key="3">
    <source>
        <dbReference type="EMBL" id="CDK28976.1"/>
    </source>
</evidence>
<dbReference type="InterPro" id="IPR000195">
    <property type="entry name" value="Rab-GAP-TBC_dom"/>
</dbReference>
<dbReference type="InterPro" id="IPR050302">
    <property type="entry name" value="Rab_GAP_TBC_domain"/>
</dbReference>
<dbReference type="PROSITE" id="PS50086">
    <property type="entry name" value="TBC_RABGAP"/>
    <property type="match status" value="1"/>
</dbReference>
<proteinExistence type="predicted"/>
<name>W6MQL6_9ASCO</name>
<protein>
    <recommendedName>
        <fullName evidence="2">Rab-GAP TBC domain-containing protein</fullName>
    </recommendedName>
</protein>
<dbReference type="GeneID" id="34522353"/>
<dbReference type="FunFam" id="1.10.8.270:FF:000026">
    <property type="entry name" value="TBC (Tre-2/Bub2/Cdc16) domain family"/>
    <property type="match status" value="1"/>
</dbReference>
<dbReference type="Gene3D" id="1.10.8.270">
    <property type="entry name" value="putative rabgap domain of human tbc1 domain family member 14 like domains"/>
    <property type="match status" value="1"/>
</dbReference>
<dbReference type="PANTHER" id="PTHR47219">
    <property type="entry name" value="RAB GTPASE-ACTIVATING PROTEIN 1-LIKE"/>
    <property type="match status" value="1"/>
</dbReference>
<dbReference type="Gene3D" id="1.10.472.80">
    <property type="entry name" value="Ypt/Rab-GAP domain of gyp1p, domain 3"/>
    <property type="match status" value="1"/>
</dbReference>
<dbReference type="HOGENOM" id="CLU_005350_12_2_1"/>
<feature type="compositionally biased region" description="Basic and acidic residues" evidence="1">
    <location>
        <begin position="102"/>
        <end position="112"/>
    </location>
</feature>
<dbReference type="GO" id="GO:0005096">
    <property type="term" value="F:GTPase activator activity"/>
    <property type="evidence" value="ECO:0007669"/>
    <property type="project" value="TreeGrafter"/>
</dbReference>
<dbReference type="EMBL" id="HG793130">
    <property type="protein sequence ID" value="CDK28976.1"/>
    <property type="molecule type" value="Genomic_DNA"/>
</dbReference>
<dbReference type="Pfam" id="PF00566">
    <property type="entry name" value="RabGAP-TBC"/>
    <property type="match status" value="1"/>
</dbReference>
<dbReference type="GO" id="GO:0031267">
    <property type="term" value="F:small GTPase binding"/>
    <property type="evidence" value="ECO:0007669"/>
    <property type="project" value="TreeGrafter"/>
</dbReference>
<dbReference type="InterPro" id="IPR035969">
    <property type="entry name" value="Rab-GAP_TBC_sf"/>
</dbReference>
<gene>
    <name evidence="3" type="ORF">KUCA_T00004962001</name>
</gene>
<dbReference type="SUPFAM" id="SSF47923">
    <property type="entry name" value="Ypt/Rab-GAP domain of gyp1p"/>
    <property type="match status" value="2"/>
</dbReference>
<feature type="compositionally biased region" description="Low complexity" evidence="1">
    <location>
        <begin position="56"/>
        <end position="67"/>
    </location>
</feature>
<keyword evidence="4" id="KW-1185">Reference proteome</keyword>
<dbReference type="OrthoDB" id="294251at2759"/>
<feature type="compositionally biased region" description="Basic and acidic residues" evidence="1">
    <location>
        <begin position="43"/>
        <end position="54"/>
    </location>
</feature>
<dbReference type="AlphaFoldDB" id="W6MQL6"/>
<dbReference type="Proteomes" id="UP000019384">
    <property type="component" value="Unassembled WGS sequence"/>
</dbReference>
<dbReference type="RefSeq" id="XP_022460965.1">
    <property type="nucleotide sequence ID" value="XM_022606099.1"/>
</dbReference>
<feature type="region of interest" description="Disordered" evidence="1">
    <location>
        <begin position="1"/>
        <end position="118"/>
    </location>
</feature>
<evidence type="ECO:0000256" key="1">
    <source>
        <dbReference type="SAM" id="MobiDB-lite"/>
    </source>
</evidence>
<dbReference type="GO" id="GO:0030427">
    <property type="term" value="C:site of polarized growth"/>
    <property type="evidence" value="ECO:0007669"/>
    <property type="project" value="UniProtKB-ARBA"/>
</dbReference>
<accession>W6MQL6</accession>
<organism evidence="3 4">
    <name type="scientific">Kuraishia capsulata CBS 1993</name>
    <dbReference type="NCBI Taxonomy" id="1382522"/>
    <lineage>
        <taxon>Eukaryota</taxon>
        <taxon>Fungi</taxon>
        <taxon>Dikarya</taxon>
        <taxon>Ascomycota</taxon>
        <taxon>Saccharomycotina</taxon>
        <taxon>Pichiomycetes</taxon>
        <taxon>Pichiales</taxon>
        <taxon>Pichiaceae</taxon>
        <taxon>Kuraishia</taxon>
    </lineage>
</organism>
<dbReference type="PANTHER" id="PTHR47219:SF20">
    <property type="entry name" value="TBC1 DOMAIN FAMILY MEMBER 2B"/>
    <property type="match status" value="1"/>
</dbReference>
<feature type="compositionally biased region" description="Polar residues" evidence="1">
    <location>
        <begin position="86"/>
        <end position="100"/>
    </location>
</feature>
<dbReference type="SMART" id="SM00164">
    <property type="entry name" value="TBC"/>
    <property type="match status" value="1"/>
</dbReference>
<sequence>MQGSVGFGGAIASSLEGDREGLAGSAKPVDGAASARVATIKNGDVRNGDSRDSEFSNVNLGSVSVVSDEPPSGRKIGAGHSREPSESTYSFLDFYTSNGSPPREDESKREEPVQEEPFLVVSKRGEEPDDARLGSTKAIPKRTESLMSTRTSRNSAERIRSNIESDLKSSSASHLPSVKNTGQLKRTSFLTSDRDRYGFKKTSNHISESKYNAWWKEYSVYVVRRKMKWEKFMNKSGLSGHSSGASFKAPSRFPPKSDDLKRFVRKGIPAEWRGNAWFYFAKGPEKLKENKGKYDRLVEETLNLVNENTEAIEKDLHRTFPDNIYFTNKTSVNQETGLVEESESPLIQSLRRVLYCFSQHNPAIGYCQSMNFIVGLLLIFMEEEKAFWMLVIITERLLPGIHDINLEGVSVHQGVLLTCIKQYLPQVWTVINSTIKDKQNTDILLDLPPLSFCTTSWFMSIFIGVLPIESTLRVWDCLFYEDTKTLFRISLAIFKILEPSLISAAQTAKSRHRHSSRSSIYSNDSDDADMVTAELFQLIQNTPKTLLDANSLMETCFKKYNGFGHVSQDEINNCKKYVANKRQRYHEMIQKRTSAFGSDVDRRALSEEERRRLLAESMGLYADKKVGLRASNWNGRLSGRVKRIQSRLS</sequence>
<reference evidence="3" key="2">
    <citation type="submission" date="2014-02" db="EMBL/GenBank/DDBJ databases">
        <title>Complete DNA sequence of /Kuraishia capsulata/ illustrates novel genomic features among budding yeasts (/Saccharomycotina/).</title>
        <authorList>
            <person name="Morales L."/>
            <person name="Noel B."/>
            <person name="Porcel B."/>
            <person name="Marcet-Houben M."/>
            <person name="Hullo M-F."/>
            <person name="Sacerdot C."/>
            <person name="Tekaia F."/>
            <person name="Leh-Louis V."/>
            <person name="Despons L."/>
            <person name="Khanna V."/>
            <person name="Aury J-M."/>
            <person name="Barbe V."/>
            <person name="Couloux A."/>
            <person name="Labadie K."/>
            <person name="Pelletier E."/>
            <person name="Souciet J-L."/>
            <person name="Boekhout T."/>
            <person name="Gabaldon T."/>
            <person name="Wincker P."/>
            <person name="Dujon B."/>
        </authorList>
    </citation>
    <scope>NUCLEOTIDE SEQUENCE</scope>
    <source>
        <strain evidence="3">CBS 1993</strain>
    </source>
</reference>
<dbReference type="STRING" id="1382522.W6MQL6"/>
<feature type="domain" description="Rab-GAP TBC" evidence="2">
    <location>
        <begin position="267"/>
        <end position="482"/>
    </location>
</feature>